<reference evidence="1" key="2">
    <citation type="submission" date="2022-10" db="EMBL/GenBank/DDBJ databases">
        <authorList>
            <consortium name="ENA_rothamsted_submissions"/>
            <consortium name="culmorum"/>
            <person name="King R."/>
        </authorList>
    </citation>
    <scope>NUCLEOTIDE SEQUENCE</scope>
</reference>
<keyword evidence="2" id="KW-1185">Reference proteome</keyword>
<proteinExistence type="predicted"/>
<dbReference type="OrthoDB" id="7431392at2759"/>
<dbReference type="EMBL" id="OU893332">
    <property type="protein sequence ID" value="CAG9782600.1"/>
    <property type="molecule type" value="Genomic_DNA"/>
</dbReference>
<evidence type="ECO:0000313" key="1">
    <source>
        <dbReference type="EMBL" id="CAG9782600.1"/>
    </source>
</evidence>
<accession>A0A9N9N1E1</accession>
<evidence type="ECO:0000313" key="2">
    <source>
        <dbReference type="Proteomes" id="UP001153714"/>
    </source>
</evidence>
<name>A0A9N9N1E1_9NEOP</name>
<protein>
    <submittedName>
        <fullName evidence="1">Uncharacterized protein</fullName>
    </submittedName>
</protein>
<dbReference type="Proteomes" id="UP001153714">
    <property type="component" value="Chromosome 1"/>
</dbReference>
<gene>
    <name evidence="1" type="ORF">DIATSA_LOCUS843</name>
</gene>
<organism evidence="1 2">
    <name type="scientific">Diatraea saccharalis</name>
    <name type="common">sugarcane borer</name>
    <dbReference type="NCBI Taxonomy" id="40085"/>
    <lineage>
        <taxon>Eukaryota</taxon>
        <taxon>Metazoa</taxon>
        <taxon>Ecdysozoa</taxon>
        <taxon>Arthropoda</taxon>
        <taxon>Hexapoda</taxon>
        <taxon>Insecta</taxon>
        <taxon>Pterygota</taxon>
        <taxon>Neoptera</taxon>
        <taxon>Endopterygota</taxon>
        <taxon>Lepidoptera</taxon>
        <taxon>Glossata</taxon>
        <taxon>Ditrysia</taxon>
        <taxon>Pyraloidea</taxon>
        <taxon>Crambidae</taxon>
        <taxon>Crambinae</taxon>
        <taxon>Diatraea</taxon>
    </lineage>
</organism>
<reference evidence="1" key="1">
    <citation type="submission" date="2021-12" db="EMBL/GenBank/DDBJ databases">
        <authorList>
            <person name="King R."/>
        </authorList>
    </citation>
    <scope>NUCLEOTIDE SEQUENCE</scope>
</reference>
<dbReference type="AlphaFoldDB" id="A0A9N9N1E1"/>
<sequence length="205" mass="23941">MNAKLIELIDEDFKNLYPGKEKEFENKWQKFFYKLIELKKSEIRTDDCKEKLLTSLSSMTDDEHKIPSQLRLMIHLVPPKGRSSQKKKFSIQECMDSLIIIVENPGDLTKTIEDQKIKAKKFPVQPYIILLGSLQDVKQLYLVIDEIRMSRPVNDKIIKAYLQTLEHSEDEMEPSEVEKVDEETCYVNNRLGAIGPIVKKLQIRD</sequence>